<keyword evidence="6 7" id="KW-0012">Acyltransferase</keyword>
<dbReference type="GO" id="GO:0005794">
    <property type="term" value="C:Golgi apparatus"/>
    <property type="evidence" value="ECO:0007669"/>
    <property type="project" value="TreeGrafter"/>
</dbReference>
<dbReference type="EMBL" id="BTSY01000006">
    <property type="protein sequence ID" value="GMT31191.1"/>
    <property type="molecule type" value="Genomic_DNA"/>
</dbReference>
<dbReference type="AlphaFoldDB" id="A0AAV5WJW0"/>
<comment type="domain">
    <text evidence="7">The DHHC domain is required for palmitoyltransferase activity.</text>
</comment>
<keyword evidence="5 7" id="KW-0472">Membrane</keyword>
<comment type="similarity">
    <text evidence="7">Belongs to the DHHC palmitoyltransferase family.</text>
</comment>
<keyword evidence="3 7" id="KW-0812">Transmembrane</keyword>
<dbReference type="PANTHER" id="PTHR22883">
    <property type="entry name" value="ZINC FINGER DHHC DOMAIN CONTAINING PROTEIN"/>
    <property type="match status" value="1"/>
</dbReference>
<evidence type="ECO:0000256" key="5">
    <source>
        <dbReference type="ARBA" id="ARBA00023136"/>
    </source>
</evidence>
<evidence type="ECO:0000256" key="4">
    <source>
        <dbReference type="ARBA" id="ARBA00022989"/>
    </source>
</evidence>
<organism evidence="10 11">
    <name type="scientific">Pristionchus fissidentatus</name>
    <dbReference type="NCBI Taxonomy" id="1538716"/>
    <lineage>
        <taxon>Eukaryota</taxon>
        <taxon>Metazoa</taxon>
        <taxon>Ecdysozoa</taxon>
        <taxon>Nematoda</taxon>
        <taxon>Chromadorea</taxon>
        <taxon>Rhabditida</taxon>
        <taxon>Rhabditina</taxon>
        <taxon>Diplogasteromorpha</taxon>
        <taxon>Diplogasteroidea</taxon>
        <taxon>Neodiplogasteridae</taxon>
        <taxon>Pristionchus</taxon>
    </lineage>
</organism>
<feature type="non-terminal residue" evidence="10">
    <location>
        <position position="1"/>
    </location>
</feature>
<protein>
    <recommendedName>
        <fullName evidence="7">Palmitoyltransferase</fullName>
        <ecNumber evidence="7">2.3.1.225</ecNumber>
    </recommendedName>
</protein>
<feature type="transmembrane region" description="Helical" evidence="7">
    <location>
        <begin position="231"/>
        <end position="258"/>
    </location>
</feature>
<feature type="transmembrane region" description="Helical" evidence="7">
    <location>
        <begin position="290"/>
        <end position="307"/>
    </location>
</feature>
<dbReference type="Pfam" id="PF01529">
    <property type="entry name" value="DHHC"/>
    <property type="match status" value="1"/>
</dbReference>
<dbReference type="PANTHER" id="PTHR22883:SF386">
    <property type="entry name" value="PALMITOYLTRANSFERASE"/>
    <property type="match status" value="1"/>
</dbReference>
<feature type="compositionally biased region" description="Basic and acidic residues" evidence="8">
    <location>
        <begin position="103"/>
        <end position="117"/>
    </location>
</feature>
<feature type="region of interest" description="Disordered" evidence="8">
    <location>
        <begin position="102"/>
        <end position="126"/>
    </location>
</feature>
<evidence type="ECO:0000256" key="1">
    <source>
        <dbReference type="ARBA" id="ARBA00004141"/>
    </source>
</evidence>
<sequence>RGFRFPKHVPVPARPKTRLDLVGEFFLAWGGVGYVLFIVGLVTYIARFVACPAVFEEGYCSDLNLLAIFLVSQVILPSNENKVEHWQRHSVVASLCRSMYGGEEEKGGGGEGEGRGGEDDDEEEEEEDGGKFCVECNRYSPIRSHHCPLCKYCVLRKDHHCYITGGCVGLGNQRYFIVFLFWATVGTAIGARFIFLYMDAVVAPWYPFGWVQYIAPVAVGRWLLGYDPIWVAFTCMAFSFAVASCIGALAFFVTQMFYTLHGYTMFEYHSLSIRDAYDGDGKSVGERMRLVFGPFWPLSFIFPAFMLKQKLTPEIADNLFRVRSKLL</sequence>
<keyword evidence="11" id="KW-1185">Reference proteome</keyword>
<feature type="transmembrane region" description="Helical" evidence="7">
    <location>
        <begin position="175"/>
        <end position="198"/>
    </location>
</feature>
<evidence type="ECO:0000256" key="8">
    <source>
        <dbReference type="SAM" id="MobiDB-lite"/>
    </source>
</evidence>
<feature type="transmembrane region" description="Helical" evidence="7">
    <location>
        <begin position="26"/>
        <end position="46"/>
    </location>
</feature>
<evidence type="ECO:0000256" key="3">
    <source>
        <dbReference type="ARBA" id="ARBA00022692"/>
    </source>
</evidence>
<dbReference type="InterPro" id="IPR001594">
    <property type="entry name" value="Palmitoyltrfase_DHHC"/>
</dbReference>
<dbReference type="Proteomes" id="UP001432322">
    <property type="component" value="Unassembled WGS sequence"/>
</dbReference>
<evidence type="ECO:0000313" key="11">
    <source>
        <dbReference type="Proteomes" id="UP001432322"/>
    </source>
</evidence>
<keyword evidence="2 7" id="KW-0808">Transferase</keyword>
<accession>A0AAV5WJW0</accession>
<dbReference type="GO" id="GO:0006612">
    <property type="term" value="P:protein targeting to membrane"/>
    <property type="evidence" value="ECO:0007669"/>
    <property type="project" value="TreeGrafter"/>
</dbReference>
<proteinExistence type="inferred from homology"/>
<gene>
    <name evidence="10" type="ORF">PFISCL1PPCAC_22488</name>
</gene>
<evidence type="ECO:0000256" key="7">
    <source>
        <dbReference type="RuleBase" id="RU079119"/>
    </source>
</evidence>
<evidence type="ECO:0000256" key="6">
    <source>
        <dbReference type="ARBA" id="ARBA00023315"/>
    </source>
</evidence>
<comment type="caution">
    <text evidence="10">The sequence shown here is derived from an EMBL/GenBank/DDBJ whole genome shotgun (WGS) entry which is preliminary data.</text>
</comment>
<evidence type="ECO:0000313" key="10">
    <source>
        <dbReference type="EMBL" id="GMT31191.1"/>
    </source>
</evidence>
<dbReference type="PROSITE" id="PS50216">
    <property type="entry name" value="DHHC"/>
    <property type="match status" value="1"/>
</dbReference>
<name>A0AAV5WJW0_9BILA</name>
<feature type="transmembrane region" description="Helical" evidence="7">
    <location>
        <begin position="204"/>
        <end position="224"/>
    </location>
</feature>
<dbReference type="EC" id="2.3.1.225" evidence="7"/>
<comment type="subcellular location">
    <subcellularLocation>
        <location evidence="1">Membrane</location>
        <topology evidence="1">Multi-pass membrane protein</topology>
    </subcellularLocation>
</comment>
<dbReference type="InterPro" id="IPR039859">
    <property type="entry name" value="PFA4/ZDH16/20/ERF2-like"/>
</dbReference>
<feature type="domain" description="Palmitoyltransferase DHHC" evidence="9">
    <location>
        <begin position="127"/>
        <end position="269"/>
    </location>
</feature>
<reference evidence="10" key="1">
    <citation type="submission" date="2023-10" db="EMBL/GenBank/DDBJ databases">
        <title>Genome assembly of Pristionchus species.</title>
        <authorList>
            <person name="Yoshida K."/>
            <person name="Sommer R.J."/>
        </authorList>
    </citation>
    <scope>NUCLEOTIDE SEQUENCE</scope>
    <source>
        <strain evidence="10">RS5133</strain>
    </source>
</reference>
<keyword evidence="4 7" id="KW-1133">Transmembrane helix</keyword>
<comment type="catalytic activity">
    <reaction evidence="7">
        <text>L-cysteinyl-[protein] + hexadecanoyl-CoA = S-hexadecanoyl-L-cysteinyl-[protein] + CoA</text>
        <dbReference type="Rhea" id="RHEA:36683"/>
        <dbReference type="Rhea" id="RHEA-COMP:10131"/>
        <dbReference type="Rhea" id="RHEA-COMP:11032"/>
        <dbReference type="ChEBI" id="CHEBI:29950"/>
        <dbReference type="ChEBI" id="CHEBI:57287"/>
        <dbReference type="ChEBI" id="CHEBI:57379"/>
        <dbReference type="ChEBI" id="CHEBI:74151"/>
        <dbReference type="EC" id="2.3.1.225"/>
    </reaction>
</comment>
<evidence type="ECO:0000256" key="2">
    <source>
        <dbReference type="ARBA" id="ARBA00022679"/>
    </source>
</evidence>
<dbReference type="GO" id="GO:0005783">
    <property type="term" value="C:endoplasmic reticulum"/>
    <property type="evidence" value="ECO:0007669"/>
    <property type="project" value="TreeGrafter"/>
</dbReference>
<dbReference type="GO" id="GO:0016020">
    <property type="term" value="C:membrane"/>
    <property type="evidence" value="ECO:0007669"/>
    <property type="project" value="UniProtKB-SubCell"/>
</dbReference>
<evidence type="ECO:0000259" key="9">
    <source>
        <dbReference type="Pfam" id="PF01529"/>
    </source>
</evidence>
<dbReference type="GO" id="GO:0019706">
    <property type="term" value="F:protein-cysteine S-palmitoyltransferase activity"/>
    <property type="evidence" value="ECO:0007669"/>
    <property type="project" value="UniProtKB-EC"/>
</dbReference>